<organism evidence="1 2">
    <name type="scientific">Triticum urartu</name>
    <name type="common">Red wild einkorn</name>
    <name type="synonym">Crithodium urartu</name>
    <dbReference type="NCBI Taxonomy" id="4572"/>
    <lineage>
        <taxon>Eukaryota</taxon>
        <taxon>Viridiplantae</taxon>
        <taxon>Streptophyta</taxon>
        <taxon>Embryophyta</taxon>
        <taxon>Tracheophyta</taxon>
        <taxon>Spermatophyta</taxon>
        <taxon>Magnoliopsida</taxon>
        <taxon>Liliopsida</taxon>
        <taxon>Poales</taxon>
        <taxon>Poaceae</taxon>
        <taxon>BOP clade</taxon>
        <taxon>Pooideae</taxon>
        <taxon>Triticodae</taxon>
        <taxon>Triticeae</taxon>
        <taxon>Triticinae</taxon>
        <taxon>Triticum</taxon>
    </lineage>
</organism>
<gene>
    <name evidence="1" type="primary">LOC125546273</name>
</gene>
<dbReference type="EnsemblPlants" id="TuG1812G0300005632.01.T03">
    <property type="protein sequence ID" value="TuG1812G0300005632.01.T03"/>
    <property type="gene ID" value="TuG1812G0300005632.01"/>
</dbReference>
<sequence>MLTAGRRGFGRHCSAPSNRHTRWMDCTTANSRRELWRRPCLVTFVFC</sequence>
<evidence type="ECO:0000313" key="2">
    <source>
        <dbReference type="Proteomes" id="UP000015106"/>
    </source>
</evidence>
<evidence type="ECO:0000313" key="1">
    <source>
        <dbReference type="EnsemblPlants" id="TuG1812G0300005632.01.T03"/>
    </source>
</evidence>
<proteinExistence type="predicted"/>
<dbReference type="Proteomes" id="UP000015106">
    <property type="component" value="Chromosome 3"/>
</dbReference>
<dbReference type="AlphaFoldDB" id="A0A8R7U1U5"/>
<reference evidence="1" key="3">
    <citation type="submission" date="2022-06" db="UniProtKB">
        <authorList>
            <consortium name="EnsemblPlants"/>
        </authorList>
    </citation>
    <scope>IDENTIFICATION</scope>
</reference>
<reference evidence="2" key="1">
    <citation type="journal article" date="2013" name="Nature">
        <title>Draft genome of the wheat A-genome progenitor Triticum urartu.</title>
        <authorList>
            <person name="Ling H.Q."/>
            <person name="Zhao S."/>
            <person name="Liu D."/>
            <person name="Wang J."/>
            <person name="Sun H."/>
            <person name="Zhang C."/>
            <person name="Fan H."/>
            <person name="Li D."/>
            <person name="Dong L."/>
            <person name="Tao Y."/>
            <person name="Gao C."/>
            <person name="Wu H."/>
            <person name="Li Y."/>
            <person name="Cui Y."/>
            <person name="Guo X."/>
            <person name="Zheng S."/>
            <person name="Wang B."/>
            <person name="Yu K."/>
            <person name="Liang Q."/>
            <person name="Yang W."/>
            <person name="Lou X."/>
            <person name="Chen J."/>
            <person name="Feng M."/>
            <person name="Jian J."/>
            <person name="Zhang X."/>
            <person name="Luo G."/>
            <person name="Jiang Y."/>
            <person name="Liu J."/>
            <person name="Wang Z."/>
            <person name="Sha Y."/>
            <person name="Zhang B."/>
            <person name="Wu H."/>
            <person name="Tang D."/>
            <person name="Shen Q."/>
            <person name="Xue P."/>
            <person name="Zou S."/>
            <person name="Wang X."/>
            <person name="Liu X."/>
            <person name="Wang F."/>
            <person name="Yang Y."/>
            <person name="An X."/>
            <person name="Dong Z."/>
            <person name="Zhang K."/>
            <person name="Zhang X."/>
            <person name="Luo M.C."/>
            <person name="Dvorak J."/>
            <person name="Tong Y."/>
            <person name="Wang J."/>
            <person name="Yang H."/>
            <person name="Li Z."/>
            <person name="Wang D."/>
            <person name="Zhang A."/>
            <person name="Wang J."/>
        </authorList>
    </citation>
    <scope>NUCLEOTIDE SEQUENCE</scope>
    <source>
        <strain evidence="2">cv. G1812</strain>
    </source>
</reference>
<protein>
    <submittedName>
        <fullName evidence="1">Uncharacterized protein</fullName>
    </submittedName>
</protein>
<name>A0A8R7U1U5_TRIUA</name>
<reference evidence="1" key="2">
    <citation type="submission" date="2018-03" db="EMBL/GenBank/DDBJ databases">
        <title>The Triticum urartu genome reveals the dynamic nature of wheat genome evolution.</title>
        <authorList>
            <person name="Ling H."/>
            <person name="Ma B."/>
            <person name="Shi X."/>
            <person name="Liu H."/>
            <person name="Dong L."/>
            <person name="Sun H."/>
            <person name="Cao Y."/>
            <person name="Gao Q."/>
            <person name="Zheng S."/>
            <person name="Li Y."/>
            <person name="Yu Y."/>
            <person name="Du H."/>
            <person name="Qi M."/>
            <person name="Li Y."/>
            <person name="Yu H."/>
            <person name="Cui Y."/>
            <person name="Wang N."/>
            <person name="Chen C."/>
            <person name="Wu H."/>
            <person name="Zhao Y."/>
            <person name="Zhang J."/>
            <person name="Li Y."/>
            <person name="Zhou W."/>
            <person name="Zhang B."/>
            <person name="Hu W."/>
            <person name="Eijk M."/>
            <person name="Tang J."/>
            <person name="Witsenboer H."/>
            <person name="Zhao S."/>
            <person name="Li Z."/>
            <person name="Zhang A."/>
            <person name="Wang D."/>
            <person name="Liang C."/>
        </authorList>
    </citation>
    <scope>NUCLEOTIDE SEQUENCE [LARGE SCALE GENOMIC DNA]</scope>
    <source>
        <strain evidence="1">cv. G1812</strain>
    </source>
</reference>
<keyword evidence="2" id="KW-1185">Reference proteome</keyword>
<accession>A0A8R7U1U5</accession>
<dbReference type="Gramene" id="TuG1812G0300005632.01.T03">
    <property type="protein sequence ID" value="TuG1812G0300005632.01.T03"/>
    <property type="gene ID" value="TuG1812G0300005632.01"/>
</dbReference>